<name>A0ABQ6HIP5_9GAMM</name>
<protein>
    <submittedName>
        <fullName evidence="2">Uncharacterized protein</fullName>
    </submittedName>
</protein>
<dbReference type="Proteomes" id="UP001157134">
    <property type="component" value="Unassembled WGS sequence"/>
</dbReference>
<proteinExistence type="predicted"/>
<evidence type="ECO:0000256" key="1">
    <source>
        <dbReference type="SAM" id="SignalP"/>
    </source>
</evidence>
<dbReference type="RefSeq" id="WP_284300135.1">
    <property type="nucleotide sequence ID" value="NZ_BSSV01000007.1"/>
</dbReference>
<reference evidence="2 3" key="1">
    <citation type="submission" date="2023-03" db="EMBL/GenBank/DDBJ databases">
        <title>Thalassotalea loyana LMG 22536T draft genome sequence.</title>
        <authorList>
            <person name="Sawabe T."/>
        </authorList>
    </citation>
    <scope>NUCLEOTIDE SEQUENCE [LARGE SCALE GENOMIC DNA]</scope>
    <source>
        <strain evidence="2 3">LMG 22536</strain>
    </source>
</reference>
<organism evidence="2 3">
    <name type="scientific">Thalassotalea loyana</name>
    <dbReference type="NCBI Taxonomy" id="280483"/>
    <lineage>
        <taxon>Bacteria</taxon>
        <taxon>Pseudomonadati</taxon>
        <taxon>Pseudomonadota</taxon>
        <taxon>Gammaproteobacteria</taxon>
        <taxon>Alteromonadales</taxon>
        <taxon>Colwelliaceae</taxon>
        <taxon>Thalassotalea</taxon>
    </lineage>
</organism>
<evidence type="ECO:0000313" key="2">
    <source>
        <dbReference type="EMBL" id="GLX86770.1"/>
    </source>
</evidence>
<comment type="caution">
    <text evidence="2">The sequence shown here is derived from an EMBL/GenBank/DDBJ whole genome shotgun (WGS) entry which is preliminary data.</text>
</comment>
<feature type="signal peptide" evidence="1">
    <location>
        <begin position="1"/>
        <end position="22"/>
    </location>
</feature>
<keyword evidence="3" id="KW-1185">Reference proteome</keyword>
<dbReference type="EMBL" id="BSSV01000007">
    <property type="protein sequence ID" value="GLX86770.1"/>
    <property type="molecule type" value="Genomic_DNA"/>
</dbReference>
<accession>A0ABQ6HIP5</accession>
<feature type="chain" id="PRO_5045316322" evidence="1">
    <location>
        <begin position="23"/>
        <end position="92"/>
    </location>
</feature>
<keyword evidence="1" id="KW-0732">Signal</keyword>
<sequence length="92" mass="9993">MTFLKKLITTSALLAVIPMAQATTLEQATPVNQAQLVDQAHVEIKANLTLVNEQINLFAKQVFKIESQEGKLTQESALIADIQSQIGSLTAE</sequence>
<gene>
    <name evidence="2" type="ORF">tloyanaT_30230</name>
</gene>
<evidence type="ECO:0000313" key="3">
    <source>
        <dbReference type="Proteomes" id="UP001157134"/>
    </source>
</evidence>